<proteinExistence type="predicted"/>
<dbReference type="PANTHER" id="PTHR42680:SF3">
    <property type="entry name" value="DCTP DEAMINASE"/>
    <property type="match status" value="1"/>
</dbReference>
<dbReference type="CDD" id="cd07557">
    <property type="entry name" value="trimeric_dUTPase"/>
    <property type="match status" value="1"/>
</dbReference>
<name>A0A8D5U794_9CREN</name>
<dbReference type="KEGG" id="csty:KN1_16520"/>
<dbReference type="SUPFAM" id="SSF51283">
    <property type="entry name" value="dUTPase-like"/>
    <property type="match status" value="1"/>
</dbReference>
<evidence type="ECO:0000313" key="4">
    <source>
        <dbReference type="Proteomes" id="UP000825123"/>
    </source>
</evidence>
<evidence type="ECO:0000256" key="1">
    <source>
        <dbReference type="ARBA" id="ARBA00022801"/>
    </source>
</evidence>
<dbReference type="GO" id="GO:0008829">
    <property type="term" value="F:dCTP deaminase activity"/>
    <property type="evidence" value="ECO:0007669"/>
    <property type="project" value="InterPro"/>
</dbReference>
<reference evidence="3 4" key="1">
    <citation type="submission" date="2021-04" db="EMBL/GenBank/DDBJ databases">
        <title>Complete genome sequence of Stygiolobus sp. KN-1.</title>
        <authorList>
            <person name="Nakamura K."/>
            <person name="Sakai H."/>
            <person name="Kurosawa N."/>
        </authorList>
    </citation>
    <scope>NUCLEOTIDE SEQUENCE [LARGE SCALE GENOMIC DNA]</scope>
    <source>
        <strain evidence="3 4">KN-1</strain>
    </source>
</reference>
<evidence type="ECO:0000256" key="2">
    <source>
        <dbReference type="ARBA" id="ARBA00023080"/>
    </source>
</evidence>
<dbReference type="InterPro" id="IPR033704">
    <property type="entry name" value="dUTPase_trimeric"/>
</dbReference>
<dbReference type="AlphaFoldDB" id="A0A8D5U794"/>
<dbReference type="Pfam" id="PF22769">
    <property type="entry name" value="DCD"/>
    <property type="match status" value="1"/>
</dbReference>
<evidence type="ECO:0000313" key="3">
    <source>
        <dbReference type="EMBL" id="BCU70355.1"/>
    </source>
</evidence>
<dbReference type="InterPro" id="IPR011962">
    <property type="entry name" value="dCTP_deaminase"/>
</dbReference>
<dbReference type="Gene3D" id="2.70.40.10">
    <property type="match status" value="1"/>
</dbReference>
<protein>
    <submittedName>
        <fullName evidence="3">Deoxycytidine triphosphate deaminase</fullName>
    </submittedName>
</protein>
<dbReference type="Proteomes" id="UP000825123">
    <property type="component" value="Chromosome"/>
</dbReference>
<dbReference type="RefSeq" id="WP_221286924.1">
    <property type="nucleotide sequence ID" value="NZ_AP024597.1"/>
</dbReference>
<keyword evidence="4" id="KW-1185">Reference proteome</keyword>
<dbReference type="PANTHER" id="PTHR42680">
    <property type="entry name" value="DCTP DEAMINASE"/>
    <property type="match status" value="1"/>
</dbReference>
<dbReference type="EMBL" id="AP024597">
    <property type="protein sequence ID" value="BCU70355.1"/>
    <property type="molecule type" value="Genomic_DNA"/>
</dbReference>
<sequence length="159" mass="17824">MILPHQLIKGLLGSVILNYEQNSVRENGYDLRVCGEYYYEVLGGAELPSKKSEIKSIKFGESAVLDPLKTYLFESCEEFNMPSDLAALLTLKSTMARNGFIAPPTVIDAGYRGKITVAVTSLYKSSIRKNSSTHHVVFMRLEEPTEKTYNGQYQYGKVI</sequence>
<keyword evidence="1" id="KW-0378">Hydrolase</keyword>
<dbReference type="GO" id="GO:0006229">
    <property type="term" value="P:dUTP biosynthetic process"/>
    <property type="evidence" value="ECO:0007669"/>
    <property type="project" value="InterPro"/>
</dbReference>
<dbReference type="InterPro" id="IPR036157">
    <property type="entry name" value="dUTPase-like_sf"/>
</dbReference>
<dbReference type="GeneID" id="66163369"/>
<keyword evidence="2" id="KW-0546">Nucleotide metabolism</keyword>
<accession>A0A8D5U794</accession>
<gene>
    <name evidence="3" type="ORF">KN1_16520</name>
</gene>
<organism evidence="3 4">
    <name type="scientific">Stygiolobus caldivivus</name>
    <dbReference type="NCBI Taxonomy" id="2824673"/>
    <lineage>
        <taxon>Archaea</taxon>
        <taxon>Thermoproteota</taxon>
        <taxon>Thermoprotei</taxon>
        <taxon>Sulfolobales</taxon>
        <taxon>Sulfolobaceae</taxon>
        <taxon>Stygiolobus</taxon>
    </lineage>
</organism>